<dbReference type="InterPro" id="IPR010869">
    <property type="entry name" value="DUF1501"/>
</dbReference>
<sequence length="483" mass="50562">MTSFSSSRRDFLRKAACSSLAAASGSALLTQLSLMNSALAATSCASYPPVSDYRALVCLFLLGGNDSWNLLVPTDTARYNTYVTSRSGIINPAMPNNSGMAVDSSQLLPVNVLNAGSGHTYGVHPSCPELASLFNSGAGAFGVNIGTLLQPTTKTTYGNGSVPLPPQLFSHADQQGQWQYGQPTANGSTGWGGLMSDRLYVLNAGATIPMSISLSGQNRFQAGINVQPYSISGAGPIALGGYTGSAGTAKLNALEELLALSYPDPLSRTYASKVNNAIGYYNTMSSALAGAPTLNTVFPANNPVADALKMIAKVISVRGALQAKRQVFFVSYGSFDTHDTQVVGQPKLLSTISSALGAFYNATVELGVQNSVTSFTLSEFARTLNSNGDGTDHAWAGNQFVMGGSVKGQNIYGRPAVSGGLFPDQTLNGPDCLARGQMIPGASCDQYSATLARWLGLNDCDIATIFPYVNNFNSPTWDLGFMS</sequence>
<dbReference type="Pfam" id="PF07394">
    <property type="entry name" value="DUF1501"/>
    <property type="match status" value="1"/>
</dbReference>
<dbReference type="Proteomes" id="UP001501523">
    <property type="component" value="Unassembled WGS sequence"/>
</dbReference>
<keyword evidence="3" id="KW-1185">Reference proteome</keyword>
<gene>
    <name evidence="2" type="ORF">GCM10009105_19780</name>
</gene>
<dbReference type="PROSITE" id="PS51318">
    <property type="entry name" value="TAT"/>
    <property type="match status" value="1"/>
</dbReference>
<protein>
    <submittedName>
        <fullName evidence="2">DUF1501 domain-containing protein</fullName>
    </submittedName>
</protein>
<name>A0ABN1IIU1_9GAMM</name>
<comment type="caution">
    <text evidence="2">The sequence shown here is derived from an EMBL/GenBank/DDBJ whole genome shotgun (WGS) entry which is preliminary data.</text>
</comment>
<dbReference type="EMBL" id="BAAAEU010000008">
    <property type="protein sequence ID" value="GAA0714861.1"/>
    <property type="molecule type" value="Genomic_DNA"/>
</dbReference>
<dbReference type="PANTHER" id="PTHR43737">
    <property type="entry name" value="BLL7424 PROTEIN"/>
    <property type="match status" value="1"/>
</dbReference>
<feature type="signal peptide" evidence="1">
    <location>
        <begin position="1"/>
        <end position="40"/>
    </location>
</feature>
<dbReference type="InterPro" id="IPR006311">
    <property type="entry name" value="TAT_signal"/>
</dbReference>
<evidence type="ECO:0000313" key="2">
    <source>
        <dbReference type="EMBL" id="GAA0714861.1"/>
    </source>
</evidence>
<accession>A0ABN1IIU1</accession>
<dbReference type="RefSeq" id="WP_343790315.1">
    <property type="nucleotide sequence ID" value="NZ_BAAAEU010000008.1"/>
</dbReference>
<organism evidence="2 3">
    <name type="scientific">Dokdonella soli</name>
    <dbReference type="NCBI Taxonomy" id="529810"/>
    <lineage>
        <taxon>Bacteria</taxon>
        <taxon>Pseudomonadati</taxon>
        <taxon>Pseudomonadota</taxon>
        <taxon>Gammaproteobacteria</taxon>
        <taxon>Lysobacterales</taxon>
        <taxon>Rhodanobacteraceae</taxon>
        <taxon>Dokdonella</taxon>
    </lineage>
</organism>
<evidence type="ECO:0000313" key="3">
    <source>
        <dbReference type="Proteomes" id="UP001501523"/>
    </source>
</evidence>
<evidence type="ECO:0000256" key="1">
    <source>
        <dbReference type="SAM" id="SignalP"/>
    </source>
</evidence>
<reference evidence="2 3" key="1">
    <citation type="journal article" date="2019" name="Int. J. Syst. Evol. Microbiol.">
        <title>The Global Catalogue of Microorganisms (GCM) 10K type strain sequencing project: providing services to taxonomists for standard genome sequencing and annotation.</title>
        <authorList>
            <consortium name="The Broad Institute Genomics Platform"/>
            <consortium name="The Broad Institute Genome Sequencing Center for Infectious Disease"/>
            <person name="Wu L."/>
            <person name="Ma J."/>
        </authorList>
    </citation>
    <scope>NUCLEOTIDE SEQUENCE [LARGE SCALE GENOMIC DNA]</scope>
    <source>
        <strain evidence="2 3">JCM 15421</strain>
    </source>
</reference>
<proteinExistence type="predicted"/>
<dbReference type="PANTHER" id="PTHR43737:SF1">
    <property type="entry name" value="DUF1501 DOMAIN-CONTAINING PROTEIN"/>
    <property type="match status" value="1"/>
</dbReference>
<feature type="chain" id="PRO_5045083061" evidence="1">
    <location>
        <begin position="41"/>
        <end position="483"/>
    </location>
</feature>
<keyword evidence="1" id="KW-0732">Signal</keyword>